<dbReference type="EMBL" id="MK522038">
    <property type="protein sequence ID" value="QOR60396.1"/>
    <property type="molecule type" value="Genomic_DNA"/>
</dbReference>
<name>A0A7S6NYB2_9PHYC</name>
<organism evidence="1">
    <name type="scientific">Bathycoccus sp. RCC716 virus 2</name>
    <dbReference type="NCBI Taxonomy" id="2530039"/>
    <lineage>
        <taxon>Viruses</taxon>
        <taxon>Varidnaviria</taxon>
        <taxon>Bamfordvirae</taxon>
        <taxon>Nucleocytoviricota</taxon>
        <taxon>Megaviricetes</taxon>
        <taxon>Algavirales</taxon>
        <taxon>Phycodnaviridae</taxon>
        <taxon>Prasinovirus</taxon>
    </lineage>
</organism>
<reference evidence="1" key="1">
    <citation type="submission" date="2019-02" db="EMBL/GenBank/DDBJ databases">
        <authorList>
            <person name="Bachy C."/>
            <person name="Yung C.-M."/>
            <person name="Roux S."/>
            <person name="Sullivan M.B."/>
            <person name="Worden A.Z."/>
        </authorList>
    </citation>
    <scope>NUCLEOTIDE SEQUENCE</scope>
    <source>
        <strain evidence="1">BII-V2</strain>
    </source>
</reference>
<evidence type="ECO:0000313" key="1">
    <source>
        <dbReference type="EMBL" id="QOR60396.1"/>
    </source>
</evidence>
<proteinExistence type="predicted"/>
<accession>A0A7S6NYB2</accession>
<sequence>MRNATNKKLPLSGSEPTYTQRLWGRAVGIGNNNCYAYAVGDYEGFRRSKSIPGERAGIRNGHTYTHCRDLPRRVVADNPKKVYLAKAGEKCKNKHFKVMMFVAPGNKRNYFRQGDFHFYKQHGYVEYKVKKGNTHENIAKFFKVPLARIKKCGKCVPGKLFKFKANVFSHKRGWATGPLLVDAKGKAIIDPRKASRNYPGLSYGKYCSSFCVKNSGIKVGHTHPKVVKNTR</sequence>
<protein>
    <submittedName>
        <fullName evidence="1">Uncharacterized protein</fullName>
    </submittedName>
</protein>